<keyword evidence="2" id="KW-1185">Reference proteome</keyword>
<accession>A0ABU7FXP9</accession>
<sequence>MVGGLGAAGGSQLDAAVAEAHADLAVVGAVEARADWEAPPRLGSAPASCSRLQDLRHCAAPLSLAVGLHMKAVQTSLGHFPYSLTADTCTSVLP</sequence>
<protein>
    <submittedName>
        <fullName evidence="1">Uncharacterized protein</fullName>
    </submittedName>
</protein>
<proteinExistence type="predicted"/>
<evidence type="ECO:0000313" key="2">
    <source>
        <dbReference type="Proteomes" id="UP001333996"/>
    </source>
</evidence>
<reference evidence="1" key="1">
    <citation type="submission" date="2024-01" db="EMBL/GenBank/DDBJ databases">
        <title>First draft genome sequence data of TA4-1, the type strain of Gram-positive actinobacterium Streptomyces chiangmaiensis.</title>
        <authorList>
            <person name="Yasawong M."/>
            <person name="Nantapong N."/>
        </authorList>
    </citation>
    <scope>NUCLEOTIDE SEQUENCE</scope>
    <source>
        <strain evidence="1">TA4-1</strain>
    </source>
</reference>
<name>A0ABU7FXP9_9ACTN</name>
<dbReference type="Proteomes" id="UP001333996">
    <property type="component" value="Unassembled WGS sequence"/>
</dbReference>
<gene>
    <name evidence="1" type="ORF">VXC91_44445</name>
</gene>
<dbReference type="RefSeq" id="WP_329513022.1">
    <property type="nucleotide sequence ID" value="NZ_BAAAYZ010000169.1"/>
</dbReference>
<organism evidence="1 2">
    <name type="scientific">Streptomyces chiangmaiensis</name>
    <dbReference type="NCBI Taxonomy" id="766497"/>
    <lineage>
        <taxon>Bacteria</taxon>
        <taxon>Bacillati</taxon>
        <taxon>Actinomycetota</taxon>
        <taxon>Actinomycetes</taxon>
        <taxon>Kitasatosporales</taxon>
        <taxon>Streptomycetaceae</taxon>
        <taxon>Streptomyces</taxon>
    </lineage>
</organism>
<dbReference type="EMBL" id="JAYWVC010000463">
    <property type="protein sequence ID" value="MED7828697.1"/>
    <property type="molecule type" value="Genomic_DNA"/>
</dbReference>
<comment type="caution">
    <text evidence="1">The sequence shown here is derived from an EMBL/GenBank/DDBJ whole genome shotgun (WGS) entry which is preliminary data.</text>
</comment>
<evidence type="ECO:0000313" key="1">
    <source>
        <dbReference type="EMBL" id="MED7828697.1"/>
    </source>
</evidence>